<dbReference type="OrthoDB" id="4447at2759"/>
<protein>
    <submittedName>
        <fullName evidence="2">Kelch domain-containing 4</fullName>
    </submittedName>
</protein>
<gene>
    <name evidence="2" type="ORF">C2E20_3978</name>
</gene>
<comment type="caution">
    <text evidence="2">The sequence shown here is derived from an EMBL/GenBank/DDBJ whole genome shotgun (WGS) entry which is preliminary data.</text>
</comment>
<feature type="compositionally biased region" description="Basic and acidic residues" evidence="1">
    <location>
        <begin position="21"/>
        <end position="44"/>
    </location>
</feature>
<accession>A0A2P6VEV8</accession>
<feature type="region of interest" description="Disordered" evidence="1">
    <location>
        <begin position="381"/>
        <end position="445"/>
    </location>
</feature>
<dbReference type="PANTHER" id="PTHR46063:SF1">
    <property type="entry name" value="KELCH DOMAIN-CONTAINING PROTEIN 4"/>
    <property type="match status" value="1"/>
</dbReference>
<dbReference type="Proteomes" id="UP000239649">
    <property type="component" value="Unassembled WGS sequence"/>
</dbReference>
<dbReference type="InterPro" id="IPR052588">
    <property type="entry name" value="Kelch_domain_protein"/>
</dbReference>
<organism evidence="2 3">
    <name type="scientific">Micractinium conductrix</name>
    <dbReference type="NCBI Taxonomy" id="554055"/>
    <lineage>
        <taxon>Eukaryota</taxon>
        <taxon>Viridiplantae</taxon>
        <taxon>Chlorophyta</taxon>
        <taxon>core chlorophytes</taxon>
        <taxon>Trebouxiophyceae</taxon>
        <taxon>Chlorellales</taxon>
        <taxon>Chlorellaceae</taxon>
        <taxon>Chlorella clade</taxon>
        <taxon>Micractinium</taxon>
    </lineage>
</organism>
<feature type="compositionally biased region" description="Basic residues" evidence="1">
    <location>
        <begin position="1"/>
        <end position="14"/>
    </location>
</feature>
<dbReference type="STRING" id="554055.A0A2P6VEV8"/>
<feature type="region of interest" description="Disordered" evidence="1">
    <location>
        <begin position="1"/>
        <end position="46"/>
    </location>
</feature>
<reference evidence="2 3" key="1">
    <citation type="journal article" date="2018" name="Plant J.">
        <title>Genome sequences of Chlorella sorokiniana UTEX 1602 and Micractinium conductrix SAG 241.80: implications to maltose excretion by a green alga.</title>
        <authorList>
            <person name="Arriola M.B."/>
            <person name="Velmurugan N."/>
            <person name="Zhang Y."/>
            <person name="Plunkett M.H."/>
            <person name="Hondzo H."/>
            <person name="Barney B.M."/>
        </authorList>
    </citation>
    <scope>NUCLEOTIDE SEQUENCE [LARGE SCALE GENOMIC DNA]</scope>
    <source>
        <strain evidence="2 3">SAG 241.80</strain>
    </source>
</reference>
<dbReference type="Pfam" id="PF24681">
    <property type="entry name" value="Kelch_KLHDC2_KLHL20_DRC7"/>
    <property type="match status" value="1"/>
</dbReference>
<dbReference type="InterPro" id="IPR015915">
    <property type="entry name" value="Kelch-typ_b-propeller"/>
</dbReference>
<dbReference type="PROSITE" id="PS50096">
    <property type="entry name" value="IQ"/>
    <property type="match status" value="1"/>
</dbReference>
<dbReference type="EMBL" id="LHPF02000009">
    <property type="protein sequence ID" value="PSC72626.1"/>
    <property type="molecule type" value="Genomic_DNA"/>
</dbReference>
<proteinExistence type="predicted"/>
<dbReference type="SUPFAM" id="SSF117281">
    <property type="entry name" value="Kelch motif"/>
    <property type="match status" value="1"/>
</dbReference>
<dbReference type="CDD" id="cd23767">
    <property type="entry name" value="IQCD"/>
    <property type="match status" value="1"/>
</dbReference>
<keyword evidence="3" id="KW-1185">Reference proteome</keyword>
<evidence type="ECO:0000256" key="1">
    <source>
        <dbReference type="SAM" id="MobiDB-lite"/>
    </source>
</evidence>
<dbReference type="InterPro" id="IPR000048">
    <property type="entry name" value="IQ_motif_EF-hand-BS"/>
</dbReference>
<name>A0A2P6VEV8_9CHLO</name>
<sequence>MGSGRDKRKKKTGKKPGAGEAKTERKTELNEEKKTRRMEKKAQGGEDDIDALLTRFKLEDERHSKVVVKENCGAPSPRVYASLTPIPSQKENEAILFGGEFYDGDKDKTYVYADVYVLNVEKQAWKRVISPNGPLPRTSHQAVCTRSALWVWGGEFTSPNQEKFRHYNDMWRLNLADWTWEQIPGKGGPSPRSGHRMVLWGKKVVLFGGFYDAGKETRYYNDVWSFDLEELRWEPLGPKLGQSAPAPRGGCQLALQGDQLFIFGGYSVKKAEVDKDSFAPKKRKGEDDDEDGKGVVHDDVWCLDLKTLTFERIKKQGMAPNSRTAFGMVTHKKRAVLFGGILDQEGKGDRLYSELFNELYQFNLESRRWFPLAIRPTPAKKGAKAEAGGEGPAAAGGGGDGGDAQAAGGGEQQAPAGVERQQAAAVAGGDGGQQQGDGLPPGVSPEMHAMLQKMLADKGSVLHGAAAKIQANFRGYRVRQAYKTYRLGGEISELLYSPATYGIDLSSKDFIKPRARAAPMLCVLRNTLWLLGGQVEIAHTDIVLDDIWSLDLNKLDGWRCVKENSAGEDAFQELDSDEWETEDEEEDEE</sequence>
<dbReference type="Gene3D" id="2.120.10.80">
    <property type="entry name" value="Kelch-type beta propeller"/>
    <property type="match status" value="1"/>
</dbReference>
<evidence type="ECO:0000313" key="2">
    <source>
        <dbReference type="EMBL" id="PSC72626.1"/>
    </source>
</evidence>
<dbReference type="AlphaFoldDB" id="A0A2P6VEV8"/>
<feature type="compositionally biased region" description="Gly residues" evidence="1">
    <location>
        <begin position="388"/>
        <end position="411"/>
    </location>
</feature>
<feature type="compositionally biased region" description="Low complexity" evidence="1">
    <location>
        <begin position="412"/>
        <end position="427"/>
    </location>
</feature>
<dbReference type="PANTHER" id="PTHR46063">
    <property type="entry name" value="KELCH DOMAIN-CONTAINING PROTEIN"/>
    <property type="match status" value="1"/>
</dbReference>
<dbReference type="SMART" id="SM00015">
    <property type="entry name" value="IQ"/>
    <property type="match status" value="1"/>
</dbReference>
<dbReference type="Pfam" id="PF00612">
    <property type="entry name" value="IQ"/>
    <property type="match status" value="1"/>
</dbReference>
<feature type="region of interest" description="Disordered" evidence="1">
    <location>
        <begin position="566"/>
        <end position="589"/>
    </location>
</feature>
<evidence type="ECO:0000313" key="3">
    <source>
        <dbReference type="Proteomes" id="UP000239649"/>
    </source>
</evidence>
<feature type="compositionally biased region" description="Acidic residues" evidence="1">
    <location>
        <begin position="570"/>
        <end position="589"/>
    </location>
</feature>